<keyword evidence="2" id="KW-0520">NAD</keyword>
<dbReference type="OrthoDB" id="9787219at2"/>
<dbReference type="Pfam" id="PF02826">
    <property type="entry name" value="2-Hacid_dh_C"/>
    <property type="match status" value="1"/>
</dbReference>
<dbReference type="GO" id="GO:0051287">
    <property type="term" value="F:NAD binding"/>
    <property type="evidence" value="ECO:0007669"/>
    <property type="project" value="InterPro"/>
</dbReference>
<dbReference type="InterPro" id="IPR036291">
    <property type="entry name" value="NAD(P)-bd_dom_sf"/>
</dbReference>
<keyword evidence="1" id="KW-0560">Oxidoreductase</keyword>
<evidence type="ECO:0000259" key="3">
    <source>
        <dbReference type="Pfam" id="PF02826"/>
    </source>
</evidence>
<dbReference type="STRING" id="1416806.CAL12_25930"/>
<feature type="domain" description="D-isomer specific 2-hydroxyacid dehydrogenase NAD-binding" evidence="3">
    <location>
        <begin position="109"/>
        <end position="280"/>
    </location>
</feature>
<dbReference type="Gene3D" id="3.40.50.720">
    <property type="entry name" value="NAD(P)-binding Rossmann-like Domain"/>
    <property type="match status" value="2"/>
</dbReference>
<gene>
    <name evidence="4" type="ORF">CAL12_25930</name>
</gene>
<accession>A0A1W6YS46</accession>
<evidence type="ECO:0000313" key="5">
    <source>
        <dbReference type="Proteomes" id="UP000194151"/>
    </source>
</evidence>
<protein>
    <submittedName>
        <fullName evidence="4">Glyoxylate/hydroxypyruvate reductase A</fullName>
    </submittedName>
</protein>
<dbReference type="InterPro" id="IPR006140">
    <property type="entry name" value="D-isomer_DH_NAD-bd"/>
</dbReference>
<evidence type="ECO:0000256" key="2">
    <source>
        <dbReference type="ARBA" id="ARBA00023027"/>
    </source>
</evidence>
<dbReference type="GO" id="GO:0016491">
    <property type="term" value="F:oxidoreductase activity"/>
    <property type="evidence" value="ECO:0007669"/>
    <property type="project" value="UniProtKB-KW"/>
</dbReference>
<dbReference type="AlphaFoldDB" id="A0A1W6YS46"/>
<evidence type="ECO:0000313" key="4">
    <source>
        <dbReference type="EMBL" id="ARP83912.1"/>
    </source>
</evidence>
<dbReference type="SUPFAM" id="SSF51735">
    <property type="entry name" value="NAD(P)-binding Rossmann-fold domains"/>
    <property type="match status" value="1"/>
</dbReference>
<dbReference type="PANTHER" id="PTHR43333:SF1">
    <property type="entry name" value="D-ISOMER SPECIFIC 2-HYDROXYACID DEHYDROGENASE NAD-BINDING DOMAIN-CONTAINING PROTEIN"/>
    <property type="match status" value="1"/>
</dbReference>
<name>A0A1W6YS46_9BORD</name>
<evidence type="ECO:0000256" key="1">
    <source>
        <dbReference type="ARBA" id="ARBA00023002"/>
    </source>
</evidence>
<dbReference type="Proteomes" id="UP000194151">
    <property type="component" value="Chromosome"/>
</dbReference>
<dbReference type="PANTHER" id="PTHR43333">
    <property type="entry name" value="2-HACID_DH_C DOMAIN-CONTAINING PROTEIN"/>
    <property type="match status" value="1"/>
</dbReference>
<dbReference type="EMBL" id="CP021108">
    <property type="protein sequence ID" value="ARP83912.1"/>
    <property type="molecule type" value="Genomic_DNA"/>
</dbReference>
<reference evidence="4 5" key="1">
    <citation type="submission" date="2017-05" db="EMBL/GenBank/DDBJ databases">
        <title>Complete and WGS of Bordetella genogroups.</title>
        <authorList>
            <person name="Spilker T."/>
            <person name="LiPuma J."/>
        </authorList>
    </citation>
    <scope>NUCLEOTIDE SEQUENCE [LARGE SCALE GENOMIC DNA]</scope>
    <source>
        <strain evidence="4 5">AU19157</strain>
    </source>
</reference>
<dbReference type="KEGG" id="bgv:CAL12_25930"/>
<keyword evidence="5" id="KW-1185">Reference proteome</keyword>
<dbReference type="RefSeq" id="WP_086067236.1">
    <property type="nucleotide sequence ID" value="NZ_CP021108.1"/>
</dbReference>
<organism evidence="4 5">
    <name type="scientific">Bordetella genomosp. 8</name>
    <dbReference type="NCBI Taxonomy" id="1416806"/>
    <lineage>
        <taxon>Bacteria</taxon>
        <taxon>Pseudomonadati</taxon>
        <taxon>Pseudomonadota</taxon>
        <taxon>Betaproteobacteria</taxon>
        <taxon>Burkholderiales</taxon>
        <taxon>Alcaligenaceae</taxon>
        <taxon>Bordetella</taxon>
    </lineage>
</organism>
<dbReference type="CDD" id="cd12164">
    <property type="entry name" value="GDH_like_2"/>
    <property type="match status" value="1"/>
</dbReference>
<sequence>MKLLLYVGGDATRTRMFLDAFTERLPDAHIRVWEAGDTAPADYALVWKPPVELLRARPGLKAVIYLAAGVEYLADLLRRNPGLLPANVALLRLEDAGMGRQMVEYAKYHVLRYFRRMHEYDLDRGKREWRKRPPEALSGFSVGVMGLGVLGRQVATDIAEMGFPVRGWSRSSKQIEGIRCHAGQGQLGDFLDGLRVLVNLLPLTPETEDILNRDCFDRMRAPGYLINIGRGHHLAEGDLLAAIQDGRIGGAALDVFRQEPLPTDHFFWSEPRINITPHIAAVTLNDEGIAQVVQKLRALQDGLPVSGHIDMARGY</sequence>
<proteinExistence type="predicted"/>
<keyword evidence="4" id="KW-0670">Pyruvate</keyword>